<dbReference type="PANTHER" id="PTHR32432:SF4">
    <property type="entry name" value="CELL DIVISION PROTEIN FTSA"/>
    <property type="match status" value="1"/>
</dbReference>
<reference evidence="8 9" key="1">
    <citation type="submission" date="2019-05" db="EMBL/GenBank/DDBJ databases">
        <authorList>
            <person name="Pankratov T."/>
            <person name="Grouzdev D."/>
        </authorList>
    </citation>
    <scope>NUCLEOTIDE SEQUENCE [LARGE SCALE GENOMIC DNA]</scope>
    <source>
        <strain evidence="8 9">KEBCLARHB70R</strain>
    </source>
</reference>
<proteinExistence type="inferred from homology"/>
<evidence type="ECO:0000259" key="7">
    <source>
        <dbReference type="SMART" id="SM00842"/>
    </source>
</evidence>
<evidence type="ECO:0000256" key="6">
    <source>
        <dbReference type="SAM" id="MobiDB-lite"/>
    </source>
</evidence>
<dbReference type="Pfam" id="PF02491">
    <property type="entry name" value="SHS2_FTSA"/>
    <property type="match status" value="1"/>
</dbReference>
<dbReference type="HAMAP" id="MF_02033">
    <property type="entry name" value="FtsA"/>
    <property type="match status" value="1"/>
</dbReference>
<dbReference type="InterPro" id="IPR043129">
    <property type="entry name" value="ATPase_NBD"/>
</dbReference>
<evidence type="ECO:0000313" key="8">
    <source>
        <dbReference type="EMBL" id="TLU73504.1"/>
    </source>
</evidence>
<dbReference type="InterPro" id="IPR020823">
    <property type="entry name" value="Cell_div_FtsA"/>
</dbReference>
<dbReference type="AlphaFoldDB" id="A0A5R9J7A5"/>
<dbReference type="OrthoDB" id="9810567at2"/>
<comment type="function">
    <text evidence="5">Cell division protein that is involved in the assembly of the Z ring. May serve as a membrane anchor for the Z ring.</text>
</comment>
<dbReference type="Gene3D" id="3.30.420.40">
    <property type="match status" value="1"/>
</dbReference>
<gene>
    <name evidence="5 8" type="primary">ftsA</name>
    <name evidence="8" type="ORF">FE263_09005</name>
</gene>
<name>A0A5R9J7A5_9PROT</name>
<sequence length="499" mass="53877">MNELTRPPEPQDPERQAAGNRFPVHVPQPEPPAPEPAPRKRTTRRTRKALQRKAEDAAQSTPARTLAIADGSGGQRALALSPPDQRRRREWQPGVFGVLDIGTSKVTCLIGRGEPDGTLRVMGCGWQRSRGVRLGGITDLKEAERAIRAAVGQAEEAADHHLRSVTVSLTCGQPESRLFNVRWPVGGRIVGDADIRRIVTEGRHRANTDGREIIHALPLDFAVDEVTGVEDPRGHHCEQLAARLHVIDASSMSLRNLTAVIARCDLGITELVAAPFASGLSVLVDDERELGCTVIDMGGGTTQMAVFADNQLLHTAQLPVGGLHVTKDIAQVLSTPLGSAERLKVVFGNAEPSSEDEREILQVQQVGVDEHSFIRMPRSRVVSVIRPRLEETFELLRDRLDNAGLGRAAAERVVLTGGASQLDGVQRLATRVLNRKVRLGAPTGLRGLPADANGPGFATASGLLAYAAGGGRTLHDLDLSEPRPTGLLRRLVDLLREHV</sequence>
<dbReference type="RefSeq" id="WP_138325584.1">
    <property type="nucleotide sequence ID" value="NZ_VCDI01000002.1"/>
</dbReference>
<keyword evidence="1 5" id="KW-1003">Cell membrane</keyword>
<evidence type="ECO:0000256" key="4">
    <source>
        <dbReference type="ARBA" id="ARBA00023306"/>
    </source>
</evidence>
<keyword evidence="2 5" id="KW-0132">Cell division</keyword>
<dbReference type="SMART" id="SM00842">
    <property type="entry name" value="FtsA"/>
    <property type="match status" value="1"/>
</dbReference>
<feature type="compositionally biased region" description="Basic residues" evidence="6">
    <location>
        <begin position="39"/>
        <end position="51"/>
    </location>
</feature>
<dbReference type="EMBL" id="VCDI01000002">
    <property type="protein sequence ID" value="TLU73504.1"/>
    <property type="molecule type" value="Genomic_DNA"/>
</dbReference>
<dbReference type="InterPro" id="IPR050696">
    <property type="entry name" value="FtsA/MreB"/>
</dbReference>
<feature type="domain" description="SHS2" evidence="7">
    <location>
        <begin position="96"/>
        <end position="282"/>
    </location>
</feature>
<keyword evidence="4 5" id="KW-0131">Cell cycle</keyword>
<evidence type="ECO:0000256" key="5">
    <source>
        <dbReference type="HAMAP-Rule" id="MF_02033"/>
    </source>
</evidence>
<comment type="caution">
    <text evidence="8">The sequence shown here is derived from an EMBL/GenBank/DDBJ whole genome shotgun (WGS) entry which is preliminary data.</text>
</comment>
<dbReference type="Proteomes" id="UP000305654">
    <property type="component" value="Unassembled WGS sequence"/>
</dbReference>
<comment type="subunit">
    <text evidence="5">Self-interacts. Interacts with FtsZ.</text>
</comment>
<feature type="region of interest" description="Disordered" evidence="6">
    <location>
        <begin position="1"/>
        <end position="91"/>
    </location>
</feature>
<accession>A0A5R9J7A5</accession>
<evidence type="ECO:0000313" key="9">
    <source>
        <dbReference type="Proteomes" id="UP000305654"/>
    </source>
</evidence>
<comment type="similarity">
    <text evidence="5">Belongs to the FtsA/MreB family.</text>
</comment>
<dbReference type="InterPro" id="IPR003494">
    <property type="entry name" value="SHS2_FtsA"/>
</dbReference>
<evidence type="ECO:0000256" key="2">
    <source>
        <dbReference type="ARBA" id="ARBA00022618"/>
    </source>
</evidence>
<dbReference type="SUPFAM" id="SSF53067">
    <property type="entry name" value="Actin-like ATPase domain"/>
    <property type="match status" value="2"/>
</dbReference>
<dbReference type="PANTHER" id="PTHR32432">
    <property type="entry name" value="CELL DIVISION PROTEIN FTSA-RELATED"/>
    <property type="match status" value="1"/>
</dbReference>
<dbReference type="NCBIfam" id="TIGR01174">
    <property type="entry name" value="ftsA"/>
    <property type="match status" value="1"/>
</dbReference>
<dbReference type="GO" id="GO:0009898">
    <property type="term" value="C:cytoplasmic side of plasma membrane"/>
    <property type="evidence" value="ECO:0007669"/>
    <property type="project" value="UniProtKB-UniRule"/>
</dbReference>
<feature type="compositionally biased region" description="Pro residues" evidence="6">
    <location>
        <begin position="26"/>
        <end position="36"/>
    </location>
</feature>
<dbReference type="CDD" id="cd24048">
    <property type="entry name" value="ASKHA_NBD_FtsA"/>
    <property type="match status" value="1"/>
</dbReference>
<keyword evidence="9" id="KW-1185">Reference proteome</keyword>
<keyword evidence="3 5" id="KW-0472">Membrane</keyword>
<organism evidence="8 9">
    <name type="scientific">Lichenicoccus roseus</name>
    <dbReference type="NCBI Taxonomy" id="2683649"/>
    <lineage>
        <taxon>Bacteria</taxon>
        <taxon>Pseudomonadati</taxon>
        <taxon>Pseudomonadota</taxon>
        <taxon>Alphaproteobacteria</taxon>
        <taxon>Acetobacterales</taxon>
        <taxon>Acetobacteraceae</taxon>
        <taxon>Lichenicoccus</taxon>
    </lineage>
</organism>
<comment type="subcellular location">
    <subcellularLocation>
        <location evidence="5">Cell membrane</location>
        <topology evidence="5">Peripheral membrane protein</topology>
        <orientation evidence="5">Cytoplasmic side</orientation>
    </subcellularLocation>
    <text evidence="5">Localizes to the Z ring in an FtsZ-dependent manner. Targeted to the membrane through a conserved C-terminal amphipathic helix.</text>
</comment>
<dbReference type="Pfam" id="PF14450">
    <property type="entry name" value="FtsA"/>
    <property type="match status" value="1"/>
</dbReference>
<dbReference type="GO" id="GO:0043093">
    <property type="term" value="P:FtsZ-dependent cytokinesis"/>
    <property type="evidence" value="ECO:0007669"/>
    <property type="project" value="UniProtKB-UniRule"/>
</dbReference>
<evidence type="ECO:0000256" key="1">
    <source>
        <dbReference type="ARBA" id="ARBA00022475"/>
    </source>
</evidence>
<dbReference type="GO" id="GO:0032153">
    <property type="term" value="C:cell division site"/>
    <property type="evidence" value="ECO:0007669"/>
    <property type="project" value="UniProtKB-UniRule"/>
</dbReference>
<protein>
    <recommendedName>
        <fullName evidence="5">Cell division protein FtsA</fullName>
    </recommendedName>
</protein>
<evidence type="ECO:0000256" key="3">
    <source>
        <dbReference type="ARBA" id="ARBA00023136"/>
    </source>
</evidence>